<accession>U4KQF1</accession>
<evidence type="ECO:0000313" key="2">
    <source>
        <dbReference type="Proteomes" id="UP000032737"/>
    </source>
</evidence>
<dbReference type="Proteomes" id="UP000032737">
    <property type="component" value="Chromosome"/>
</dbReference>
<gene>
    <name evidence="1" type="ORF">BN85316690</name>
</gene>
<dbReference type="InterPro" id="IPR049725">
    <property type="entry name" value="STM3845-like"/>
</dbReference>
<dbReference type="EMBL" id="FO681348">
    <property type="protein sequence ID" value="CCV66690.1"/>
    <property type="molecule type" value="Genomic_DNA"/>
</dbReference>
<organism evidence="1 2">
    <name type="scientific">Acholeplasma brassicae</name>
    <dbReference type="NCBI Taxonomy" id="61635"/>
    <lineage>
        <taxon>Bacteria</taxon>
        <taxon>Bacillati</taxon>
        <taxon>Mycoplasmatota</taxon>
        <taxon>Mollicutes</taxon>
        <taxon>Acholeplasmatales</taxon>
        <taxon>Acholeplasmataceae</taxon>
        <taxon>Acholeplasma</taxon>
    </lineage>
</organism>
<protein>
    <submittedName>
        <fullName evidence="1">Uncharacterized protein</fullName>
    </submittedName>
</protein>
<reference evidence="1 2" key="1">
    <citation type="journal article" date="2013" name="J. Mol. Microbiol. Biotechnol.">
        <title>Analysis of the Complete Genomes of Acholeplasma brassicae , A. palmae and A. laidlawii and Their Comparison to the Obligate Parasites from ' Candidatus Phytoplasma'.</title>
        <authorList>
            <person name="Kube M."/>
            <person name="Siewert C."/>
            <person name="Migdoll A.M."/>
            <person name="Duduk B."/>
            <person name="Holz S."/>
            <person name="Rabus R."/>
            <person name="Seemuller E."/>
            <person name="Mitrovic J."/>
            <person name="Muller I."/>
            <person name="Buttner C."/>
            <person name="Reinhardt R."/>
        </authorList>
    </citation>
    <scope>NUCLEOTIDE SEQUENCE [LARGE SCALE GENOMIC DNA]</scope>
    <source>
        <strain evidence="2">0502</strain>
    </source>
</reference>
<keyword evidence="2" id="KW-1185">Reference proteome</keyword>
<dbReference type="KEGG" id="abra:BN85316690"/>
<sequence>MLSTNETRIVKAILNNKNEIKSNHTSLGNYYDFIFLCGGEKYEKDNRSMLVQHINKSKKRSSLYSEDLFSFLKDIDLLTFEEILLEISTAVIIILESWGSACELGAFSYVNSNIDKLLVINDIKHKDSQSFINDGPLRKIEKHSEKKKRVFFEKFIDNKPRNTLVISSELSDEIDNIQPKKTFKSATFNVTASKTIEILDISYLMWLIVDIIKIFGTIKKKNTYTLILNIFEVETIILRTSAENTISNQNEVRNIIDFLITVLLKFKLIKEVKDNCTLNLSFLRQNGVKVKEFSSVLFKESFLRTRNAIKMKAEILNKAKKDGYIIWE</sequence>
<dbReference type="NCBIfam" id="NF038232">
    <property type="entry name" value="STM3845_fam"/>
    <property type="match status" value="1"/>
</dbReference>
<evidence type="ECO:0000313" key="1">
    <source>
        <dbReference type="EMBL" id="CCV66690.1"/>
    </source>
</evidence>
<dbReference type="STRING" id="61635.BN85316690"/>
<dbReference type="OrthoDB" id="230260at2"/>
<dbReference type="AlphaFoldDB" id="U4KQF1"/>
<dbReference type="RefSeq" id="WP_030005540.1">
    <property type="nucleotide sequence ID" value="NC_022549.1"/>
</dbReference>
<name>U4KQF1_9MOLU</name>
<dbReference type="HOGENOM" id="CLU_846288_0_0_14"/>
<proteinExistence type="predicted"/>